<evidence type="ECO:0000256" key="3">
    <source>
        <dbReference type="ARBA" id="ARBA00022840"/>
    </source>
</evidence>
<keyword evidence="3 4" id="KW-0067">ATP-binding</keyword>
<dbReference type="RefSeq" id="WP_133409378.1">
    <property type="nucleotide sequence ID" value="NZ_SMZT01000001.1"/>
</dbReference>
<evidence type="ECO:0000313" key="7">
    <source>
        <dbReference type="Proteomes" id="UP000295163"/>
    </source>
</evidence>
<dbReference type="InterPro" id="IPR024185">
    <property type="entry name" value="FTHF_cligase-like_sf"/>
</dbReference>
<dbReference type="AlphaFoldDB" id="A0A4R5YNN2"/>
<dbReference type="GO" id="GO:0046872">
    <property type="term" value="F:metal ion binding"/>
    <property type="evidence" value="ECO:0007669"/>
    <property type="project" value="UniProtKB-KW"/>
</dbReference>
<proteinExistence type="inferred from homology"/>
<feature type="binding site" evidence="4">
    <location>
        <position position="62"/>
    </location>
    <ligand>
        <name>substrate</name>
    </ligand>
</feature>
<evidence type="ECO:0000256" key="4">
    <source>
        <dbReference type="PIRSR" id="PIRSR006806-1"/>
    </source>
</evidence>
<comment type="similarity">
    <text evidence="1 5">Belongs to the 5-formyltetrahydrofolate cyclo-ligase family.</text>
</comment>
<dbReference type="GeneID" id="64346639"/>
<dbReference type="GO" id="GO:0005524">
    <property type="term" value="F:ATP binding"/>
    <property type="evidence" value="ECO:0007669"/>
    <property type="project" value="UniProtKB-KW"/>
</dbReference>
<dbReference type="Pfam" id="PF01812">
    <property type="entry name" value="5-FTHF_cyc-lig"/>
    <property type="match status" value="1"/>
</dbReference>
<gene>
    <name evidence="6" type="ORF">E2R59_04375</name>
</gene>
<reference evidence="6 7" key="1">
    <citation type="submission" date="2019-03" db="EMBL/GenBank/DDBJ databases">
        <title>Genome Sequencing and Assembly of Various Microbes Isolated from Partially Reclaimed Soil and Acid Mine Drainage (AMD) Site.</title>
        <authorList>
            <person name="Steinbock B."/>
            <person name="Bechtold R."/>
            <person name="Sevigny J.L."/>
            <person name="Thomas D."/>
            <person name="Cuthill L.R."/>
            <person name="Aveiro Johannsen E.J."/>
            <person name="Thomas K."/>
            <person name="Ghosh A."/>
        </authorList>
    </citation>
    <scope>NUCLEOTIDE SEQUENCE [LARGE SCALE GENOMIC DNA]</scope>
    <source>
        <strain evidence="6 7">S-A3</strain>
    </source>
</reference>
<comment type="caution">
    <text evidence="6">The sequence shown here is derived from an EMBL/GenBank/DDBJ whole genome shotgun (WGS) entry which is preliminary data.</text>
</comment>
<keyword evidence="2 4" id="KW-0547">Nucleotide-binding</keyword>
<dbReference type="GO" id="GO:0035999">
    <property type="term" value="P:tetrahydrofolate interconversion"/>
    <property type="evidence" value="ECO:0007669"/>
    <property type="project" value="TreeGrafter"/>
</dbReference>
<dbReference type="SUPFAM" id="SSF100950">
    <property type="entry name" value="NagB/RpiA/CoA transferase-like"/>
    <property type="match status" value="1"/>
</dbReference>
<comment type="catalytic activity">
    <reaction evidence="5">
        <text>(6S)-5-formyl-5,6,7,8-tetrahydrofolate + ATP = (6R)-5,10-methenyltetrahydrofolate + ADP + phosphate</text>
        <dbReference type="Rhea" id="RHEA:10488"/>
        <dbReference type="ChEBI" id="CHEBI:30616"/>
        <dbReference type="ChEBI" id="CHEBI:43474"/>
        <dbReference type="ChEBI" id="CHEBI:57455"/>
        <dbReference type="ChEBI" id="CHEBI:57457"/>
        <dbReference type="ChEBI" id="CHEBI:456216"/>
        <dbReference type="EC" id="6.3.3.2"/>
    </reaction>
</comment>
<dbReference type="PANTHER" id="PTHR23407:SF1">
    <property type="entry name" value="5-FORMYLTETRAHYDROFOLATE CYCLO-LIGASE"/>
    <property type="match status" value="1"/>
</dbReference>
<keyword evidence="5" id="KW-0479">Metal-binding</keyword>
<evidence type="ECO:0000256" key="1">
    <source>
        <dbReference type="ARBA" id="ARBA00010638"/>
    </source>
</evidence>
<dbReference type="PIRSF" id="PIRSF006806">
    <property type="entry name" value="FTHF_cligase"/>
    <property type="match status" value="1"/>
</dbReference>
<dbReference type="InterPro" id="IPR037171">
    <property type="entry name" value="NagB/RpiA_transferase-like"/>
</dbReference>
<name>A0A4R5YNN2_KOCRO</name>
<dbReference type="EMBL" id="SMZT01000001">
    <property type="protein sequence ID" value="TDL47214.1"/>
    <property type="molecule type" value="Genomic_DNA"/>
</dbReference>
<keyword evidence="6" id="KW-0436">Ligase</keyword>
<evidence type="ECO:0000256" key="2">
    <source>
        <dbReference type="ARBA" id="ARBA00022741"/>
    </source>
</evidence>
<feature type="binding site" evidence="4">
    <location>
        <begin position="141"/>
        <end position="149"/>
    </location>
    <ligand>
        <name>ATP</name>
        <dbReference type="ChEBI" id="CHEBI:30616"/>
    </ligand>
</feature>
<feature type="binding site" evidence="4">
    <location>
        <begin position="11"/>
        <end position="15"/>
    </location>
    <ligand>
        <name>ATP</name>
        <dbReference type="ChEBI" id="CHEBI:30616"/>
    </ligand>
</feature>
<keyword evidence="5" id="KW-0460">Magnesium</keyword>
<sequence length="213" mass="22926">MTDPRGPAEAKARLRRQLVAARARRSRAAREHAAVAFDRHLAELLADRPHLDVAAYLPLATEPPLEPALVTAHHRGHRIWVPVCEPGRRLSWARWTPDTPERSGGAGGLREPVGARHGAEVMHAVGLLLVPALAVAPGGARLGFGGGYYDRFLATLPRTAHPELRTVVCVFADEVLPAGSVPVEELDAPVPLALTENGTVRLEEPAGPARRTR</sequence>
<dbReference type="EC" id="6.3.3.2" evidence="5"/>
<feature type="binding site" evidence="4">
    <location>
        <position position="57"/>
    </location>
    <ligand>
        <name>substrate</name>
    </ligand>
</feature>
<comment type="cofactor">
    <cofactor evidence="5">
        <name>Mg(2+)</name>
        <dbReference type="ChEBI" id="CHEBI:18420"/>
    </cofactor>
</comment>
<dbReference type="Proteomes" id="UP000295163">
    <property type="component" value="Unassembled WGS sequence"/>
</dbReference>
<dbReference type="GO" id="GO:0030272">
    <property type="term" value="F:5-formyltetrahydrofolate cyclo-ligase activity"/>
    <property type="evidence" value="ECO:0007669"/>
    <property type="project" value="UniProtKB-EC"/>
</dbReference>
<evidence type="ECO:0000313" key="6">
    <source>
        <dbReference type="EMBL" id="TDL47214.1"/>
    </source>
</evidence>
<protein>
    <recommendedName>
        <fullName evidence="5">5-formyltetrahydrofolate cyclo-ligase</fullName>
        <ecNumber evidence="5">6.3.3.2</ecNumber>
    </recommendedName>
</protein>
<dbReference type="Gene3D" id="3.40.50.10420">
    <property type="entry name" value="NagB/RpiA/CoA transferase-like"/>
    <property type="match status" value="1"/>
</dbReference>
<organism evidence="6 7">
    <name type="scientific">Kocuria rosea</name>
    <name type="common">Deinococcus erythromyxa</name>
    <name type="synonym">Micrococcus rubens</name>
    <dbReference type="NCBI Taxonomy" id="1275"/>
    <lineage>
        <taxon>Bacteria</taxon>
        <taxon>Bacillati</taxon>
        <taxon>Actinomycetota</taxon>
        <taxon>Actinomycetes</taxon>
        <taxon>Micrococcales</taxon>
        <taxon>Micrococcaceae</taxon>
        <taxon>Kocuria</taxon>
    </lineage>
</organism>
<dbReference type="InterPro" id="IPR002698">
    <property type="entry name" value="FTHF_cligase"/>
</dbReference>
<accession>A0A4R5YNN2</accession>
<dbReference type="NCBIfam" id="TIGR02727">
    <property type="entry name" value="MTHFS_bact"/>
    <property type="match status" value="1"/>
</dbReference>
<dbReference type="GO" id="GO:0009396">
    <property type="term" value="P:folic acid-containing compound biosynthetic process"/>
    <property type="evidence" value="ECO:0007669"/>
    <property type="project" value="TreeGrafter"/>
</dbReference>
<dbReference type="PANTHER" id="PTHR23407">
    <property type="entry name" value="ATPASE INHIBITOR/5-FORMYLTETRAHYDROFOLATE CYCLO-LIGASE"/>
    <property type="match status" value="1"/>
</dbReference>
<evidence type="ECO:0000256" key="5">
    <source>
        <dbReference type="RuleBase" id="RU361279"/>
    </source>
</evidence>